<dbReference type="EMBL" id="PZJX01000075">
    <property type="protein sequence ID" value="PTE06306.1"/>
    <property type="molecule type" value="Genomic_DNA"/>
</dbReference>
<name>A0A2T4IKY9_9HYPH</name>
<accession>A0A2T4IKY9</accession>
<proteinExistence type="predicted"/>
<comment type="caution">
    <text evidence="1">The sequence shown here is derived from an EMBL/GenBank/DDBJ whole genome shotgun (WGS) entry which is preliminary data.</text>
</comment>
<keyword evidence="2" id="KW-1185">Reference proteome</keyword>
<sequence>MVRYAHLETEVGWFDDPEEFFALTHETRLAKVRKLTSGGEQVAKLISYAVEHQLRNGRISEIQLVEIVSDYLDKSEFKARFIESQFDYNWDGGFQSRKDIQALWNLCRGLSDRWRWSQLRRRDRGRGS</sequence>
<organism evidence="1 2">
    <name type="scientific">Mesorhizobium helmanticense</name>
    <dbReference type="NCBI Taxonomy" id="1776423"/>
    <lineage>
        <taxon>Bacteria</taxon>
        <taxon>Pseudomonadati</taxon>
        <taxon>Pseudomonadota</taxon>
        <taxon>Alphaproteobacteria</taxon>
        <taxon>Hyphomicrobiales</taxon>
        <taxon>Phyllobacteriaceae</taxon>
        <taxon>Mesorhizobium</taxon>
    </lineage>
</organism>
<evidence type="ECO:0000313" key="2">
    <source>
        <dbReference type="Proteomes" id="UP000240259"/>
    </source>
</evidence>
<dbReference type="AlphaFoldDB" id="A0A2T4IKY9"/>
<dbReference type="Proteomes" id="UP000240259">
    <property type="component" value="Unassembled WGS sequence"/>
</dbReference>
<protein>
    <submittedName>
        <fullName evidence="1">Uncharacterized protein</fullName>
    </submittedName>
</protein>
<evidence type="ECO:0000313" key="1">
    <source>
        <dbReference type="EMBL" id="PTE06306.1"/>
    </source>
</evidence>
<gene>
    <name evidence="1" type="ORF">C9427_32445</name>
</gene>
<reference evidence="1 2" key="1">
    <citation type="submission" date="2018-03" db="EMBL/GenBank/DDBJ databases">
        <title>Genome sequence of the symbiotic type strain Mesorhizobium helmanticense CSLC115NT isolated from Lotus corniculatus nodules.</title>
        <authorList>
            <person name="Sannazzaro A.I."/>
            <person name="Torres Tejerizo G.A."/>
            <person name="Dip D."/>
            <person name="Caballero M."/>
            <person name="Pistorio M."/>
            <person name="Estrella M.J."/>
        </authorList>
    </citation>
    <scope>NUCLEOTIDE SEQUENCE [LARGE SCALE GENOMIC DNA]</scope>
    <source>
        <strain evidence="1 2">CSLC115N</strain>
    </source>
</reference>